<dbReference type="PANTHER" id="PTHR30408:SF12">
    <property type="entry name" value="TYPE I RESTRICTION ENZYME MJAVIII SPECIFICITY SUBUNIT"/>
    <property type="match status" value="1"/>
</dbReference>
<keyword evidence="6" id="KW-1185">Reference proteome</keyword>
<organism evidence="5 6">
    <name type="scientific">Psychroflexus salis</name>
    <dbReference type="NCBI Taxonomy" id="1526574"/>
    <lineage>
        <taxon>Bacteria</taxon>
        <taxon>Pseudomonadati</taxon>
        <taxon>Bacteroidota</taxon>
        <taxon>Flavobacteriia</taxon>
        <taxon>Flavobacteriales</taxon>
        <taxon>Flavobacteriaceae</taxon>
        <taxon>Psychroflexus</taxon>
    </lineage>
</organism>
<dbReference type="CDD" id="cd17246">
    <property type="entry name" value="RMtype1_S_SonII-TRD2-CR2_like"/>
    <property type="match status" value="2"/>
</dbReference>
<comment type="similarity">
    <text evidence="1">Belongs to the type-I restriction system S methylase family.</text>
</comment>
<proteinExistence type="inferred from homology"/>
<dbReference type="GO" id="GO:0009307">
    <property type="term" value="P:DNA restriction-modification system"/>
    <property type="evidence" value="ECO:0007669"/>
    <property type="project" value="UniProtKB-KW"/>
</dbReference>
<dbReference type="RefSeq" id="WP_188407039.1">
    <property type="nucleotide sequence ID" value="NZ_BMGL01000014.1"/>
</dbReference>
<reference evidence="5 6" key="1">
    <citation type="journal article" date="2014" name="Int. J. Syst. Evol. Microbiol.">
        <title>Complete genome sequence of Corynebacterium casei LMG S-19264T (=DSM 44701T), isolated from a smear-ripened cheese.</title>
        <authorList>
            <consortium name="US DOE Joint Genome Institute (JGI-PGF)"/>
            <person name="Walter F."/>
            <person name="Albersmeier A."/>
            <person name="Kalinowski J."/>
            <person name="Ruckert C."/>
        </authorList>
    </citation>
    <scope>NUCLEOTIDE SEQUENCE [LARGE SCALE GENOMIC DNA]</scope>
    <source>
        <strain evidence="5 6">CGMCC 1.12925</strain>
    </source>
</reference>
<evidence type="ECO:0000256" key="2">
    <source>
        <dbReference type="ARBA" id="ARBA00022747"/>
    </source>
</evidence>
<feature type="domain" description="Type I restriction modification DNA specificity" evidence="4">
    <location>
        <begin position="238"/>
        <end position="410"/>
    </location>
</feature>
<dbReference type="Proteomes" id="UP000599688">
    <property type="component" value="Unassembled WGS sequence"/>
</dbReference>
<dbReference type="EMBL" id="BMGL01000014">
    <property type="protein sequence ID" value="GGE21601.1"/>
    <property type="molecule type" value="Genomic_DNA"/>
</dbReference>
<feature type="domain" description="Type I restriction modification DNA specificity" evidence="4">
    <location>
        <begin position="20"/>
        <end position="193"/>
    </location>
</feature>
<evidence type="ECO:0000313" key="5">
    <source>
        <dbReference type="EMBL" id="GGE21601.1"/>
    </source>
</evidence>
<dbReference type="PANTHER" id="PTHR30408">
    <property type="entry name" value="TYPE-1 RESTRICTION ENZYME ECOKI SPECIFICITY PROTEIN"/>
    <property type="match status" value="1"/>
</dbReference>
<sequence>MKSSTETNVPELRFPEFEGEWSNFIIKNISTKVTDGTHSTPKTQSNGLPYITAIHVKDGNIDFKNCYYLSEKDHKEIYNRCNPEYGDILMVNIGAGTATVSRVNVEYEFSLKNVALIKPDKNIVDSYFLAQIQREKSKRLKHQLASGGAQPFLSLKAIKKLKLSLPQLPEQQKIADFLSQVDRKIDLLQQKVTALAQYKKGVMQQLFPSASSGQVPQLRFKRGLSGAEGQDDGSDYPEWEEKKLGEILNYYDGTHQTPKYVSEGIPFYSVEHITSNQFTKTKYISEKVFEKENKRVKLERGDILMTRIGDIGTSRLIDWDVKASFYVSLALLKQNESFNSGYLNQYISSLIFQKELWRRTIHVAFPKKINLGEIGNCKVKMPSLIEQTKIANFLSSIDQKIAHTQEQLEQTKSFKKGLLQKMFV</sequence>
<keyword evidence="2" id="KW-0680">Restriction system</keyword>
<dbReference type="InterPro" id="IPR052021">
    <property type="entry name" value="Type-I_RS_S_subunit"/>
</dbReference>
<dbReference type="InterPro" id="IPR044946">
    <property type="entry name" value="Restrct_endonuc_typeI_TRD_sf"/>
</dbReference>
<gene>
    <name evidence="5" type="ORF">GCM10010831_23320</name>
</gene>
<keyword evidence="3" id="KW-0238">DNA-binding</keyword>
<accession>A0A917A2X9</accession>
<evidence type="ECO:0000313" key="6">
    <source>
        <dbReference type="Proteomes" id="UP000599688"/>
    </source>
</evidence>
<dbReference type="SUPFAM" id="SSF116734">
    <property type="entry name" value="DNA methylase specificity domain"/>
    <property type="match status" value="2"/>
</dbReference>
<name>A0A917A2X9_9FLAO</name>
<dbReference type="Pfam" id="PF01420">
    <property type="entry name" value="Methylase_S"/>
    <property type="match status" value="2"/>
</dbReference>
<evidence type="ECO:0000256" key="3">
    <source>
        <dbReference type="ARBA" id="ARBA00023125"/>
    </source>
</evidence>
<evidence type="ECO:0000256" key="1">
    <source>
        <dbReference type="ARBA" id="ARBA00010923"/>
    </source>
</evidence>
<evidence type="ECO:0000259" key="4">
    <source>
        <dbReference type="Pfam" id="PF01420"/>
    </source>
</evidence>
<dbReference type="GO" id="GO:0003677">
    <property type="term" value="F:DNA binding"/>
    <property type="evidence" value="ECO:0007669"/>
    <property type="project" value="UniProtKB-KW"/>
</dbReference>
<dbReference type="Gene3D" id="3.90.220.20">
    <property type="entry name" value="DNA methylase specificity domains"/>
    <property type="match status" value="2"/>
</dbReference>
<protein>
    <submittedName>
        <fullName evidence="5">Specificity determinant HsdS</fullName>
    </submittedName>
</protein>
<dbReference type="Gene3D" id="1.10.287.1120">
    <property type="entry name" value="Bipartite methylase S protein"/>
    <property type="match status" value="1"/>
</dbReference>
<comment type="caution">
    <text evidence="5">The sequence shown here is derived from an EMBL/GenBank/DDBJ whole genome shotgun (WGS) entry which is preliminary data.</text>
</comment>
<dbReference type="AlphaFoldDB" id="A0A917A2X9"/>
<dbReference type="InterPro" id="IPR000055">
    <property type="entry name" value="Restrct_endonuc_typeI_TRD"/>
</dbReference>